<evidence type="ECO:0000313" key="4">
    <source>
        <dbReference type="Proteomes" id="UP000676456"/>
    </source>
</evidence>
<dbReference type="RefSeq" id="WP_213099239.1">
    <property type="nucleotide sequence ID" value="NZ_JAGYPN010000003.1"/>
</dbReference>
<evidence type="ECO:0000313" key="3">
    <source>
        <dbReference type="EMBL" id="MBS4224208.1"/>
    </source>
</evidence>
<evidence type="ECO:0000256" key="1">
    <source>
        <dbReference type="SAM" id="MobiDB-lite"/>
    </source>
</evidence>
<dbReference type="InterPro" id="IPR025285">
    <property type="entry name" value="DUF4145"/>
</dbReference>
<gene>
    <name evidence="3" type="ORF">KHA91_15920</name>
</gene>
<feature type="domain" description="DUF4145" evidence="2">
    <location>
        <begin position="27"/>
        <end position="102"/>
    </location>
</feature>
<organism evidence="3 4">
    <name type="scientific">Lederbergia citrea</name>
    <dbReference type="NCBI Taxonomy" id="2833581"/>
    <lineage>
        <taxon>Bacteria</taxon>
        <taxon>Bacillati</taxon>
        <taxon>Bacillota</taxon>
        <taxon>Bacilli</taxon>
        <taxon>Bacillales</taxon>
        <taxon>Bacillaceae</taxon>
        <taxon>Lederbergia</taxon>
    </lineage>
</organism>
<accession>A0A942USH8</accession>
<evidence type="ECO:0000259" key="2">
    <source>
        <dbReference type="Pfam" id="PF13643"/>
    </source>
</evidence>
<dbReference type="AlphaFoldDB" id="A0A942USH8"/>
<name>A0A942USH8_9BACI</name>
<sequence length="376" mass="44127">MKSTQPYFYKFIESISKELAYLARELEFSIYSSPRTMLTHSRTFVEAILKQVIQEERLDFYPNMTLKDCIDLLDEKGYLIPEIRDALHHVRLIGNKAAHDVRRFRYSESLLSWEAIYIIVKWYVEVYGPVEMVVPEYQDPAYRNETHDMAEIQEKLKILEKLLTETLQGKSEPADEEETETETISTSISEHDLPGFTTIRKITYQDKEIEVPYFLRDAFLLPQRFDKSERFLIKLGAEQQARIMSELPNNIEGLHKHVKRYNEKNDEKFFEELLIYIEEEKVRRKLALERPGELFFFYKAAHIVVTEELSQIPLTTAEFSGSPSLFRQLTEDQIFTVGLLPRELVILAKYENVGIGTVEKLFEQLKAKQGKTMISI</sequence>
<dbReference type="Pfam" id="PF13643">
    <property type="entry name" value="DUF4145"/>
    <property type="match status" value="1"/>
</dbReference>
<proteinExistence type="predicted"/>
<dbReference type="EMBL" id="JAGYPN010000003">
    <property type="protein sequence ID" value="MBS4224208.1"/>
    <property type="molecule type" value="Genomic_DNA"/>
</dbReference>
<comment type="caution">
    <text evidence="3">The sequence shown here is derived from an EMBL/GenBank/DDBJ whole genome shotgun (WGS) entry which is preliminary data.</text>
</comment>
<reference evidence="3 4" key="1">
    <citation type="submission" date="2021-05" db="EMBL/GenBank/DDBJ databases">
        <title>Novel Bacillus species.</title>
        <authorList>
            <person name="Liu G."/>
        </authorList>
    </citation>
    <scope>NUCLEOTIDE SEQUENCE [LARGE SCALE GENOMIC DNA]</scope>
    <source>
        <strain evidence="3 4">FJAT-49682</strain>
    </source>
</reference>
<protein>
    <submittedName>
        <fullName evidence="3">DUF4145 domain-containing protein</fullName>
    </submittedName>
</protein>
<dbReference type="Proteomes" id="UP000676456">
    <property type="component" value="Unassembled WGS sequence"/>
</dbReference>
<keyword evidence="4" id="KW-1185">Reference proteome</keyword>
<feature type="region of interest" description="Disordered" evidence="1">
    <location>
        <begin position="168"/>
        <end position="187"/>
    </location>
</feature>